<organism evidence="1 2">
    <name type="scientific">Actinomadura luzonensis</name>
    <dbReference type="NCBI Taxonomy" id="2805427"/>
    <lineage>
        <taxon>Bacteria</taxon>
        <taxon>Bacillati</taxon>
        <taxon>Actinomycetota</taxon>
        <taxon>Actinomycetes</taxon>
        <taxon>Streptosporangiales</taxon>
        <taxon>Thermomonosporaceae</taxon>
        <taxon>Actinomadura</taxon>
    </lineage>
</organism>
<sequence>MTSGRVPAGQLRTVSWTVTVPPTTPSGADLTATPVVSADVPLAGLPNLYSVPPLTVEVN</sequence>
<reference evidence="1 2" key="1">
    <citation type="submission" date="2022-04" db="EMBL/GenBank/DDBJ databases">
        <title>Genome draft of Actinomadura sp. ATCC 31491.</title>
        <authorList>
            <person name="Shi X."/>
            <person name="Du Y."/>
        </authorList>
    </citation>
    <scope>NUCLEOTIDE SEQUENCE [LARGE SCALE GENOMIC DNA]</scope>
    <source>
        <strain evidence="1 2">ATCC 31491</strain>
    </source>
</reference>
<proteinExistence type="predicted"/>
<comment type="caution">
    <text evidence="1">The sequence shown here is derived from an EMBL/GenBank/DDBJ whole genome shotgun (WGS) entry which is preliminary data.</text>
</comment>
<protein>
    <submittedName>
        <fullName evidence="1">Uncharacterized protein</fullName>
    </submittedName>
</protein>
<accession>A0ABT0G0U4</accession>
<gene>
    <name evidence="1" type="ORF">MF672_031060</name>
</gene>
<evidence type="ECO:0000313" key="1">
    <source>
        <dbReference type="EMBL" id="MCK2218198.1"/>
    </source>
</evidence>
<dbReference type="Proteomes" id="UP001317259">
    <property type="component" value="Unassembled WGS sequence"/>
</dbReference>
<name>A0ABT0G0U4_9ACTN</name>
<evidence type="ECO:0000313" key="2">
    <source>
        <dbReference type="Proteomes" id="UP001317259"/>
    </source>
</evidence>
<dbReference type="EMBL" id="JAKRKC020000002">
    <property type="protein sequence ID" value="MCK2218198.1"/>
    <property type="molecule type" value="Genomic_DNA"/>
</dbReference>
<keyword evidence="2" id="KW-1185">Reference proteome</keyword>
<dbReference type="RefSeq" id="WP_242371068.1">
    <property type="nucleotide sequence ID" value="NZ_JAKRKC020000002.1"/>
</dbReference>